<reference evidence="1 3" key="1">
    <citation type="submission" date="2023-07" db="EMBL/GenBank/DDBJ databases">
        <title>Sorghum-associated microbial communities from plants grown in Nebraska, USA.</title>
        <authorList>
            <person name="Schachtman D."/>
        </authorList>
    </citation>
    <scope>NUCLEOTIDE SEQUENCE</scope>
    <source>
        <strain evidence="2 3">BE105</strain>
        <strain evidence="1">BE69</strain>
    </source>
</reference>
<proteinExistence type="predicted"/>
<comment type="caution">
    <text evidence="1">The sequence shown here is derived from an EMBL/GenBank/DDBJ whole genome shotgun (WGS) entry which is preliminary data.</text>
</comment>
<evidence type="ECO:0000313" key="4">
    <source>
        <dbReference type="Proteomes" id="UP001253458"/>
    </source>
</evidence>
<protein>
    <submittedName>
        <fullName evidence="1">Uncharacterized protein</fullName>
    </submittedName>
</protein>
<evidence type="ECO:0000313" key="1">
    <source>
        <dbReference type="EMBL" id="MDR6768160.1"/>
    </source>
</evidence>
<gene>
    <name evidence="1" type="ORF">J2W88_003462</name>
    <name evidence="2" type="ORF">J2W93_002648</name>
</gene>
<evidence type="ECO:0000313" key="3">
    <source>
        <dbReference type="Proteomes" id="UP001249076"/>
    </source>
</evidence>
<dbReference type="Proteomes" id="UP001249076">
    <property type="component" value="Unassembled WGS sequence"/>
</dbReference>
<dbReference type="AlphaFoldDB" id="A0AAJ2C126"/>
<dbReference type="RefSeq" id="WP_156391310.1">
    <property type="nucleotide sequence ID" value="NZ_JAVDTL010000005.1"/>
</dbReference>
<dbReference type="EMBL" id="JAVDTL010000005">
    <property type="protein sequence ID" value="MDR6768160.1"/>
    <property type="molecule type" value="Genomic_DNA"/>
</dbReference>
<dbReference type="EMBL" id="JAVDTS010000003">
    <property type="protein sequence ID" value="MDR6837810.1"/>
    <property type="molecule type" value="Genomic_DNA"/>
</dbReference>
<keyword evidence="3" id="KW-1185">Reference proteome</keyword>
<dbReference type="Proteomes" id="UP001253458">
    <property type="component" value="Unassembled WGS sequence"/>
</dbReference>
<organism evidence="1 4">
    <name type="scientific">Acidovorax delafieldii</name>
    <name type="common">Pseudomonas delafieldii</name>
    <dbReference type="NCBI Taxonomy" id="47920"/>
    <lineage>
        <taxon>Bacteria</taxon>
        <taxon>Pseudomonadati</taxon>
        <taxon>Pseudomonadota</taxon>
        <taxon>Betaproteobacteria</taxon>
        <taxon>Burkholderiales</taxon>
        <taxon>Comamonadaceae</taxon>
        <taxon>Acidovorax</taxon>
    </lineage>
</organism>
<accession>A0AAJ2C126</accession>
<evidence type="ECO:0000313" key="2">
    <source>
        <dbReference type="EMBL" id="MDR6837810.1"/>
    </source>
</evidence>
<sequence length="45" mass="4900">MQLAKHDRIGIALHALATAALDLDARLIFANGLDLLVVTRFIVKT</sequence>
<name>A0AAJ2C126_ACIDE</name>